<dbReference type="EMBL" id="LSRE01000003">
    <property type="protein sequence ID" value="KXP00787.1"/>
    <property type="molecule type" value="Genomic_DNA"/>
</dbReference>
<gene>
    <name evidence="2" type="ORF">AXK61_14445</name>
</gene>
<protein>
    <recommendedName>
        <fullName evidence="4">YdhG-like domain-containing protein</fullName>
    </recommendedName>
</protein>
<feature type="compositionally biased region" description="Basic and acidic residues" evidence="1">
    <location>
        <begin position="151"/>
        <end position="198"/>
    </location>
</feature>
<dbReference type="Proteomes" id="UP000070409">
    <property type="component" value="Unassembled WGS sequence"/>
</dbReference>
<organism evidence="2 3">
    <name type="scientific">Tsukamurella pseudospumae</name>
    <dbReference type="NCBI Taxonomy" id="239498"/>
    <lineage>
        <taxon>Bacteria</taxon>
        <taxon>Bacillati</taxon>
        <taxon>Actinomycetota</taxon>
        <taxon>Actinomycetes</taxon>
        <taxon>Mycobacteriales</taxon>
        <taxon>Tsukamurellaceae</taxon>
        <taxon>Tsukamurella</taxon>
    </lineage>
</organism>
<name>A0A137ZRH0_9ACTN</name>
<feature type="region of interest" description="Disordered" evidence="1">
    <location>
        <begin position="140"/>
        <end position="198"/>
    </location>
</feature>
<keyword evidence="3" id="KW-1185">Reference proteome</keyword>
<comment type="caution">
    <text evidence="2">The sequence shown here is derived from an EMBL/GenBank/DDBJ whole genome shotgun (WGS) entry which is preliminary data.</text>
</comment>
<evidence type="ECO:0000313" key="2">
    <source>
        <dbReference type="EMBL" id="KXP00787.1"/>
    </source>
</evidence>
<evidence type="ECO:0000313" key="3">
    <source>
        <dbReference type="Proteomes" id="UP000070409"/>
    </source>
</evidence>
<sequence>MSHMGLWEDAQNEYLPEDHIAALARQQQQEIREFVEAMGRLGVAPGEHQLYFNNHQAGSDVAGRDIAIKGAAITGWLLDISVARAFLVVTPEAELCDCRGQRKPKRHFGIREPVIPLVQILPRNDLTQILRETLARQIRATSSSRPATRLAPERIRAKQAEPDLFAKQRADANSLHEQKQAARADAERAWRERQQRKG</sequence>
<reference evidence="2 3" key="1">
    <citation type="submission" date="2016-02" db="EMBL/GenBank/DDBJ databases">
        <authorList>
            <person name="Teng J.L."/>
            <person name="Tang Y."/>
            <person name="Huang Y."/>
            <person name="Guo F."/>
            <person name="Wei W."/>
            <person name="Chen J.H."/>
            <person name="Wong S.Y."/>
            <person name="Lau S.K."/>
            <person name="Woo P.C."/>
        </authorList>
    </citation>
    <scope>NUCLEOTIDE SEQUENCE [LARGE SCALE GENOMIC DNA]</scope>
    <source>
        <strain evidence="2 3">JCM 13375</strain>
    </source>
</reference>
<proteinExistence type="predicted"/>
<evidence type="ECO:0000256" key="1">
    <source>
        <dbReference type="SAM" id="MobiDB-lite"/>
    </source>
</evidence>
<accession>A0A137ZRH0</accession>
<evidence type="ECO:0008006" key="4">
    <source>
        <dbReference type="Google" id="ProtNLM"/>
    </source>
</evidence>